<dbReference type="Pfam" id="PF01058">
    <property type="entry name" value="Oxidored_q6"/>
    <property type="match status" value="1"/>
</dbReference>
<keyword evidence="3" id="KW-0004">4Fe-4S</keyword>
<evidence type="ECO:0000256" key="3">
    <source>
        <dbReference type="ARBA" id="ARBA00022485"/>
    </source>
</evidence>
<evidence type="ECO:0000256" key="1">
    <source>
        <dbReference type="ARBA" id="ARBA00022448"/>
    </source>
</evidence>
<organism evidence="12 13">
    <name type="scientific">Enemella dayhoffiae</name>
    <dbReference type="NCBI Taxonomy" id="2016507"/>
    <lineage>
        <taxon>Bacteria</taxon>
        <taxon>Bacillati</taxon>
        <taxon>Actinomycetota</taxon>
        <taxon>Actinomycetes</taxon>
        <taxon>Propionibacteriales</taxon>
        <taxon>Propionibacteriaceae</taxon>
        <taxon>Enemella</taxon>
    </lineage>
</organism>
<evidence type="ECO:0000256" key="7">
    <source>
        <dbReference type="ARBA" id="ARBA00023004"/>
    </source>
</evidence>
<dbReference type="Proteomes" id="UP000216311">
    <property type="component" value="Unassembled WGS sequence"/>
</dbReference>
<evidence type="ECO:0000256" key="5">
    <source>
        <dbReference type="ARBA" id="ARBA00022723"/>
    </source>
</evidence>
<keyword evidence="8" id="KW-0411">Iron-sulfur</keyword>
<evidence type="ECO:0000313" key="13">
    <source>
        <dbReference type="Proteomes" id="UP000216311"/>
    </source>
</evidence>
<evidence type="ECO:0000256" key="2">
    <source>
        <dbReference type="ARBA" id="ARBA00022475"/>
    </source>
</evidence>
<dbReference type="GO" id="GO:0009060">
    <property type="term" value="P:aerobic respiration"/>
    <property type="evidence" value="ECO:0007669"/>
    <property type="project" value="TreeGrafter"/>
</dbReference>
<keyword evidence="5" id="KW-0479">Metal-binding</keyword>
<evidence type="ECO:0000256" key="10">
    <source>
        <dbReference type="ARBA" id="ARBA00023136"/>
    </source>
</evidence>
<proteinExistence type="predicted"/>
<evidence type="ECO:0000256" key="9">
    <source>
        <dbReference type="ARBA" id="ARBA00023027"/>
    </source>
</evidence>
<keyword evidence="7" id="KW-0408">Iron</keyword>
<feature type="domain" description="NADH:ubiquinone oxidoreductase-like 20kDa subunit" evidence="11">
    <location>
        <begin position="36"/>
        <end position="119"/>
    </location>
</feature>
<keyword evidence="1" id="KW-0813">Transport</keyword>
<dbReference type="GO" id="GO:0015990">
    <property type="term" value="P:electron transport coupled proton transport"/>
    <property type="evidence" value="ECO:0007669"/>
    <property type="project" value="TreeGrafter"/>
</dbReference>
<dbReference type="AlphaFoldDB" id="A0A255GRG6"/>
<dbReference type="GO" id="GO:0008137">
    <property type="term" value="F:NADH dehydrogenase (ubiquinone) activity"/>
    <property type="evidence" value="ECO:0007669"/>
    <property type="project" value="TreeGrafter"/>
</dbReference>
<dbReference type="SUPFAM" id="SSF56770">
    <property type="entry name" value="HydA/Nqo6-like"/>
    <property type="match status" value="1"/>
</dbReference>
<keyword evidence="2" id="KW-1003">Cell membrane</keyword>
<dbReference type="Gene3D" id="3.40.50.12280">
    <property type="match status" value="1"/>
</dbReference>
<protein>
    <recommendedName>
        <fullName evidence="11">NADH:ubiquinone oxidoreductase-like 20kDa subunit domain-containing protein</fullName>
    </recommendedName>
</protein>
<dbReference type="GO" id="GO:0051539">
    <property type="term" value="F:4 iron, 4 sulfur cluster binding"/>
    <property type="evidence" value="ECO:0007669"/>
    <property type="project" value="UniProtKB-KW"/>
</dbReference>
<dbReference type="PANTHER" id="PTHR11995:SF33">
    <property type="entry name" value="NADH-QUINONE OXIDOREDUCTASE SUBUNIT B 2"/>
    <property type="match status" value="1"/>
</dbReference>
<keyword evidence="9" id="KW-0520">NAD</keyword>
<name>A0A255GRG6_9ACTN</name>
<keyword evidence="6" id="KW-1278">Translocase</keyword>
<comment type="caution">
    <text evidence="12">The sequence shown here is derived from an EMBL/GenBank/DDBJ whole genome shotgun (WGS) entry which is preliminary data.</text>
</comment>
<dbReference type="GO" id="GO:0048038">
    <property type="term" value="F:quinone binding"/>
    <property type="evidence" value="ECO:0007669"/>
    <property type="project" value="UniProtKB-KW"/>
</dbReference>
<gene>
    <name evidence="12" type="ORF">CGZ93_15500</name>
</gene>
<dbReference type="PANTHER" id="PTHR11995">
    <property type="entry name" value="NADH DEHYDROGENASE"/>
    <property type="match status" value="1"/>
</dbReference>
<evidence type="ECO:0000259" key="11">
    <source>
        <dbReference type="Pfam" id="PF01058"/>
    </source>
</evidence>
<dbReference type="GO" id="GO:0045271">
    <property type="term" value="C:respiratory chain complex I"/>
    <property type="evidence" value="ECO:0007669"/>
    <property type="project" value="TreeGrafter"/>
</dbReference>
<dbReference type="OrthoDB" id="9786737at2"/>
<accession>A0A255GRG6</accession>
<dbReference type="RefSeq" id="WP_094365057.1">
    <property type="nucleotide sequence ID" value="NZ_NMVQ01000044.1"/>
</dbReference>
<reference evidence="12 13" key="1">
    <citation type="submission" date="2017-07" db="EMBL/GenBank/DDBJ databases">
        <title>Draft whole genome sequences of clinical Proprionibacteriaceae strains.</title>
        <authorList>
            <person name="Bernier A.-M."/>
            <person name="Bernard K."/>
            <person name="Domingo M.-C."/>
        </authorList>
    </citation>
    <scope>NUCLEOTIDE SEQUENCE [LARGE SCALE GENOMIC DNA]</scope>
    <source>
        <strain evidence="12 13">NML 130396</strain>
    </source>
</reference>
<keyword evidence="13" id="KW-1185">Reference proteome</keyword>
<evidence type="ECO:0000256" key="4">
    <source>
        <dbReference type="ARBA" id="ARBA00022719"/>
    </source>
</evidence>
<sequence length="128" mass="13309">MRCFDWYGDRSLMVVDVALACCAVEFEAAATAVEVAQLHDGDRVVVVISGTVTDAVLPVVQELLDQAPGAQVISFGACASSGGPYWDSYAVTKGISQIVEVDVFVPGCPPPPGALVEVLDGLRAEVVA</sequence>
<dbReference type="InterPro" id="IPR006137">
    <property type="entry name" value="NADH_UbQ_OxRdtase-like_20kDa"/>
</dbReference>
<dbReference type="EMBL" id="NMVQ01000044">
    <property type="protein sequence ID" value="OYO18389.1"/>
    <property type="molecule type" value="Genomic_DNA"/>
</dbReference>
<dbReference type="GO" id="GO:0046872">
    <property type="term" value="F:metal ion binding"/>
    <property type="evidence" value="ECO:0007669"/>
    <property type="project" value="UniProtKB-KW"/>
</dbReference>
<evidence type="ECO:0000256" key="8">
    <source>
        <dbReference type="ARBA" id="ARBA00023014"/>
    </source>
</evidence>
<keyword evidence="4" id="KW-0874">Quinone</keyword>
<evidence type="ECO:0000313" key="12">
    <source>
        <dbReference type="EMBL" id="OYO18389.1"/>
    </source>
</evidence>
<keyword evidence="10" id="KW-0472">Membrane</keyword>
<evidence type="ECO:0000256" key="6">
    <source>
        <dbReference type="ARBA" id="ARBA00022967"/>
    </source>
</evidence>